<dbReference type="InterPro" id="IPR002737">
    <property type="entry name" value="MEMO1_fam"/>
</dbReference>
<dbReference type="RefSeq" id="WP_173285176.1">
    <property type="nucleotide sequence ID" value="NZ_CP054020.1"/>
</dbReference>
<gene>
    <name evidence="3" type="primary">amrB</name>
    <name evidence="3" type="ORF">HQN79_06720</name>
</gene>
<evidence type="ECO:0000313" key="4">
    <source>
        <dbReference type="Proteomes" id="UP000504724"/>
    </source>
</evidence>
<dbReference type="Pfam" id="PF01875">
    <property type="entry name" value="Memo"/>
    <property type="match status" value="1"/>
</dbReference>
<dbReference type="CDD" id="cd07361">
    <property type="entry name" value="MEMO_like"/>
    <property type="match status" value="1"/>
</dbReference>
<dbReference type="KEGG" id="txa:HQN79_06720"/>
<protein>
    <recommendedName>
        <fullName evidence="2">MEMO1 family protein HQN79_06720</fullName>
    </recommendedName>
</protein>
<keyword evidence="4" id="KW-1185">Reference proteome</keyword>
<dbReference type="PANTHER" id="PTHR11060:SF0">
    <property type="entry name" value="PROTEIN MEMO1"/>
    <property type="match status" value="1"/>
</dbReference>
<dbReference type="Proteomes" id="UP000504724">
    <property type="component" value="Chromosome"/>
</dbReference>
<dbReference type="PANTHER" id="PTHR11060">
    <property type="entry name" value="PROTEIN MEMO1"/>
    <property type="match status" value="1"/>
</dbReference>
<dbReference type="NCBIfam" id="TIGR04336">
    <property type="entry name" value="AmmeMemoSam_B"/>
    <property type="match status" value="1"/>
</dbReference>
<dbReference type="HAMAP" id="MF_00055">
    <property type="entry name" value="MEMO1"/>
    <property type="match status" value="1"/>
</dbReference>
<sequence>MTSIRETAVAGLFYPDNATVLGDWLATTLGSEAGTNKVETTIPRAIIVPHAGYIYSGDTAAKGFELWQGAQDKIRTVVVLGPAHRIGFRGVSTVDFSALATPLGELEVDCRLRDELLQRFDFLSIHNAAHAPEHSLEVELPFIKYLLPDVQVLPLLNGSVSVQDEIDLIRDLWRREGVYFVISSDLSHFLDYDNARKIDAETADLIEAREWQSLSAERACGYKGIQSVLAAREDRSLQVVRLQTLNSGDTAGDKSRVVGYGAWALYEKSHEVS</sequence>
<dbReference type="Gene3D" id="3.40.830.10">
    <property type="entry name" value="LigB-like"/>
    <property type="match status" value="1"/>
</dbReference>
<evidence type="ECO:0000256" key="1">
    <source>
        <dbReference type="ARBA" id="ARBA00006315"/>
    </source>
</evidence>
<evidence type="ECO:0000256" key="2">
    <source>
        <dbReference type="HAMAP-Rule" id="MF_00055"/>
    </source>
</evidence>
<dbReference type="EMBL" id="CP054020">
    <property type="protein sequence ID" value="QKI89278.1"/>
    <property type="molecule type" value="Genomic_DNA"/>
</dbReference>
<evidence type="ECO:0000313" key="3">
    <source>
        <dbReference type="EMBL" id="QKI89278.1"/>
    </source>
</evidence>
<name>A0A7D4NYQ3_9GAMM</name>
<dbReference type="AlphaFoldDB" id="A0A7D4NYQ3"/>
<proteinExistence type="inferred from homology"/>
<organism evidence="3 4">
    <name type="scientific">Thiomicrorhabdus xiamenensis</name>
    <dbReference type="NCBI Taxonomy" id="2739063"/>
    <lineage>
        <taxon>Bacteria</taxon>
        <taxon>Pseudomonadati</taxon>
        <taxon>Pseudomonadota</taxon>
        <taxon>Gammaproteobacteria</taxon>
        <taxon>Thiotrichales</taxon>
        <taxon>Piscirickettsiaceae</taxon>
        <taxon>Thiomicrorhabdus</taxon>
    </lineage>
</organism>
<accession>A0A7D4NYQ3</accession>
<comment type="similarity">
    <text evidence="1 2">Belongs to the MEMO1 family.</text>
</comment>
<reference evidence="3 4" key="1">
    <citation type="submission" date="2020-05" db="EMBL/GenBank/DDBJ databases">
        <title>Thiomicrorhabdus sediminis sp.nov. and Thiomicrorhabdus xiamenensis sp.nov., novel sulfur-oxidizing bacteria isolated from coastal sediment.</title>
        <authorList>
            <person name="Liu X."/>
        </authorList>
    </citation>
    <scope>NUCLEOTIDE SEQUENCE [LARGE SCALE GENOMIC DNA]</scope>
    <source>
        <strain evidence="3 4">G2</strain>
    </source>
</reference>